<dbReference type="Pfam" id="PF11937">
    <property type="entry name" value="DUF3455"/>
    <property type="match status" value="1"/>
</dbReference>
<reference evidence="2" key="1">
    <citation type="submission" date="2020-08" db="EMBL/GenBank/DDBJ databases">
        <title>Genomic Encyclopedia of Type Strains, Phase IV (KMG-V): Genome sequencing to study the core and pangenomes of soil and plant-associated prokaryotes.</title>
        <authorList>
            <person name="Whitman W."/>
        </authorList>
    </citation>
    <scope>NUCLEOTIDE SEQUENCE [LARGE SCALE GENOMIC DNA]</scope>
    <source>
        <strain evidence="2">M8UP27</strain>
    </source>
</reference>
<evidence type="ECO:0000256" key="1">
    <source>
        <dbReference type="SAM" id="SignalP"/>
    </source>
</evidence>
<dbReference type="PANTHER" id="PTHR35567:SF1">
    <property type="entry name" value="CONSERVED FUNGAL PROTEIN (AFU_ORTHOLOGUE AFUA_1G14230)"/>
    <property type="match status" value="1"/>
</dbReference>
<dbReference type="EMBL" id="JACHDY010000004">
    <property type="protein sequence ID" value="MBB5318360.1"/>
    <property type="molecule type" value="Genomic_DNA"/>
</dbReference>
<sequence length="169" mass="18026">MKPRTRLPLSLSATLLFTALASAQSPTDPPPTQRPILTVTGKGVQIYACQQTDSGPQWIFKAPDATLYDKSGTPIGTHGAGPMWVSNDGSIVKGNLLQKTDSPEPQAIPWLLLKAAGTTGSGIMTHVEFIRRSDTHGGIAPTIGCDAQHLTTTTRIDYSATYTFYSAKP</sequence>
<feature type="signal peptide" evidence="1">
    <location>
        <begin position="1"/>
        <end position="23"/>
    </location>
</feature>
<evidence type="ECO:0000313" key="2">
    <source>
        <dbReference type="EMBL" id="MBB5318360.1"/>
    </source>
</evidence>
<organism evidence="2 3">
    <name type="scientific">Tunturiibacter empetritectus</name>
    <dbReference type="NCBI Taxonomy" id="3069691"/>
    <lineage>
        <taxon>Bacteria</taxon>
        <taxon>Pseudomonadati</taxon>
        <taxon>Acidobacteriota</taxon>
        <taxon>Terriglobia</taxon>
        <taxon>Terriglobales</taxon>
        <taxon>Acidobacteriaceae</taxon>
        <taxon>Tunturiibacter</taxon>
    </lineage>
</organism>
<evidence type="ECO:0000313" key="3">
    <source>
        <dbReference type="Proteomes" id="UP000568106"/>
    </source>
</evidence>
<dbReference type="InterPro" id="IPR021851">
    <property type="entry name" value="DUF3455"/>
</dbReference>
<gene>
    <name evidence="2" type="ORF">HDF09_003057</name>
</gene>
<dbReference type="PANTHER" id="PTHR35567">
    <property type="entry name" value="MALATE DEHYDROGENASE (AFU_ORTHOLOGUE AFUA_2G13800)"/>
    <property type="match status" value="1"/>
</dbReference>
<keyword evidence="3" id="KW-1185">Reference proteome</keyword>
<evidence type="ECO:0008006" key="4">
    <source>
        <dbReference type="Google" id="ProtNLM"/>
    </source>
</evidence>
<comment type="caution">
    <text evidence="2">The sequence shown here is derived from an EMBL/GenBank/DDBJ whole genome shotgun (WGS) entry which is preliminary data.</text>
</comment>
<feature type="chain" id="PRO_5030881402" description="DUF3455 domain-containing protein" evidence="1">
    <location>
        <begin position="24"/>
        <end position="169"/>
    </location>
</feature>
<dbReference type="Proteomes" id="UP000568106">
    <property type="component" value="Unassembled WGS sequence"/>
</dbReference>
<keyword evidence="1" id="KW-0732">Signal</keyword>
<accession>A0A7W8IL73</accession>
<name>A0A7W8IL73_9BACT</name>
<dbReference type="AlphaFoldDB" id="A0A7W8IL73"/>
<protein>
    <recommendedName>
        <fullName evidence="4">DUF3455 domain-containing protein</fullName>
    </recommendedName>
</protein>
<proteinExistence type="predicted"/>